<dbReference type="RefSeq" id="WP_313274154.1">
    <property type="nucleotide sequence ID" value="NZ_JASXSX010000003.1"/>
</dbReference>
<evidence type="ECO:0000259" key="3">
    <source>
        <dbReference type="Pfam" id="PF03061"/>
    </source>
</evidence>
<reference evidence="4 5" key="1">
    <citation type="submission" date="2023-06" db="EMBL/GenBank/DDBJ databases">
        <title>Draft genome sequence of Gleimia hominis type strain CCUG 57540T.</title>
        <authorList>
            <person name="Salva-Serra F."/>
            <person name="Cardew S."/>
            <person name="Jensie Markopoulos S."/>
            <person name="Ohlen M."/>
            <person name="Inganas E."/>
            <person name="Svensson-Stadler L."/>
            <person name="Moore E.R.B."/>
        </authorList>
    </citation>
    <scope>NUCLEOTIDE SEQUENCE [LARGE SCALE GENOMIC DNA]</scope>
    <source>
        <strain evidence="4 5">CCUG 57540</strain>
    </source>
</reference>
<comment type="caution">
    <text evidence="4">The sequence shown here is derived from an EMBL/GenBank/DDBJ whole genome shotgun (WGS) entry which is preliminary data.</text>
</comment>
<evidence type="ECO:0000256" key="1">
    <source>
        <dbReference type="ARBA" id="ARBA00008324"/>
    </source>
</evidence>
<proteinExistence type="inferred from homology"/>
<dbReference type="NCBIfam" id="TIGR00369">
    <property type="entry name" value="unchar_dom_1"/>
    <property type="match status" value="1"/>
</dbReference>
<dbReference type="Pfam" id="PF03061">
    <property type="entry name" value="4HBT"/>
    <property type="match status" value="1"/>
</dbReference>
<organism evidence="4 5">
    <name type="scientific">Gleimia hominis</name>
    <dbReference type="NCBI Taxonomy" id="595468"/>
    <lineage>
        <taxon>Bacteria</taxon>
        <taxon>Bacillati</taxon>
        <taxon>Actinomycetota</taxon>
        <taxon>Actinomycetes</taxon>
        <taxon>Actinomycetales</taxon>
        <taxon>Actinomycetaceae</taxon>
        <taxon>Gleimia</taxon>
    </lineage>
</organism>
<dbReference type="InterPro" id="IPR006683">
    <property type="entry name" value="Thioestr_dom"/>
</dbReference>
<name>A0ABU3IC56_9ACTO</name>
<dbReference type="EMBL" id="JASXSX010000003">
    <property type="protein sequence ID" value="MDT3767941.1"/>
    <property type="molecule type" value="Genomic_DNA"/>
</dbReference>
<dbReference type="InterPro" id="IPR029069">
    <property type="entry name" value="HotDog_dom_sf"/>
</dbReference>
<gene>
    <name evidence="4" type="ORF">QS713_07695</name>
</gene>
<keyword evidence="2" id="KW-0378">Hydrolase</keyword>
<dbReference type="PANTHER" id="PTHR43240:SF5">
    <property type="entry name" value="1,4-DIHYDROXY-2-NAPHTHOYL-COA THIOESTERASE 1"/>
    <property type="match status" value="1"/>
</dbReference>
<keyword evidence="5" id="KW-1185">Reference proteome</keyword>
<dbReference type="InterPro" id="IPR003736">
    <property type="entry name" value="PAAI_dom"/>
</dbReference>
<sequence>MDATVMGALAHKMGIELIELSAEGGYATMPVEGNTQPIGLLHGGASAVLAEQLGSLVARANAPEGKTAVGIELNVTHHSSARSGRVHARAQTLKAGRSLVATQIQIRDDADRLCASARLTCMLIDAPEN</sequence>
<evidence type="ECO:0000313" key="4">
    <source>
        <dbReference type="EMBL" id="MDT3767941.1"/>
    </source>
</evidence>
<dbReference type="CDD" id="cd03443">
    <property type="entry name" value="PaaI_thioesterase"/>
    <property type="match status" value="1"/>
</dbReference>
<accession>A0ABU3IC56</accession>
<dbReference type="Gene3D" id="3.10.129.10">
    <property type="entry name" value="Hotdog Thioesterase"/>
    <property type="match status" value="1"/>
</dbReference>
<dbReference type="PANTHER" id="PTHR43240">
    <property type="entry name" value="1,4-DIHYDROXY-2-NAPHTHOYL-COA THIOESTERASE 1"/>
    <property type="match status" value="1"/>
</dbReference>
<evidence type="ECO:0000313" key="5">
    <source>
        <dbReference type="Proteomes" id="UP001247542"/>
    </source>
</evidence>
<feature type="domain" description="Thioesterase" evidence="3">
    <location>
        <begin position="39"/>
        <end position="115"/>
    </location>
</feature>
<protein>
    <submittedName>
        <fullName evidence="4">Hotdog fold thioesterase</fullName>
    </submittedName>
</protein>
<comment type="similarity">
    <text evidence="1">Belongs to the thioesterase PaaI family.</text>
</comment>
<dbReference type="Proteomes" id="UP001247542">
    <property type="component" value="Unassembled WGS sequence"/>
</dbReference>
<dbReference type="SUPFAM" id="SSF54637">
    <property type="entry name" value="Thioesterase/thiol ester dehydrase-isomerase"/>
    <property type="match status" value="1"/>
</dbReference>
<evidence type="ECO:0000256" key="2">
    <source>
        <dbReference type="ARBA" id="ARBA00022801"/>
    </source>
</evidence>